<keyword evidence="3" id="KW-0479">Metal-binding</keyword>
<sequence>MPWGAGVTMCPGRFFATNELKQFVFLMLTYFEFELENPDEEIPSIDVTRWGFGSMQPVRDVQFKYRLRF</sequence>
<proteinExistence type="inferred from homology"/>
<dbReference type="EMBL" id="JAAWVQ010100020">
    <property type="protein sequence ID" value="MBN3280585.1"/>
    <property type="molecule type" value="Genomic_DNA"/>
</dbReference>
<dbReference type="InterPro" id="IPR001128">
    <property type="entry name" value="Cyt_P450"/>
</dbReference>
<dbReference type="SUPFAM" id="SSF48264">
    <property type="entry name" value="Cytochrome P450"/>
    <property type="match status" value="1"/>
</dbReference>
<dbReference type="Pfam" id="PF00067">
    <property type="entry name" value="p450"/>
    <property type="match status" value="1"/>
</dbReference>
<organism evidence="4 5">
    <name type="scientific">Polyodon spathula</name>
    <name type="common">North American paddlefish</name>
    <name type="synonym">Squalus spathula</name>
    <dbReference type="NCBI Taxonomy" id="7913"/>
    <lineage>
        <taxon>Eukaryota</taxon>
        <taxon>Metazoa</taxon>
        <taxon>Chordata</taxon>
        <taxon>Craniata</taxon>
        <taxon>Vertebrata</taxon>
        <taxon>Euteleostomi</taxon>
        <taxon>Actinopterygii</taxon>
        <taxon>Chondrostei</taxon>
        <taxon>Acipenseriformes</taxon>
        <taxon>Polyodontidae</taxon>
        <taxon>Polyodon</taxon>
    </lineage>
</organism>
<keyword evidence="5" id="KW-1185">Reference proteome</keyword>
<evidence type="ECO:0000313" key="4">
    <source>
        <dbReference type="EMBL" id="MBN3280585.1"/>
    </source>
</evidence>
<dbReference type="Proteomes" id="UP001166093">
    <property type="component" value="Unassembled WGS sequence"/>
</dbReference>
<evidence type="ECO:0000313" key="5">
    <source>
        <dbReference type="Proteomes" id="UP001166093"/>
    </source>
</evidence>
<dbReference type="PANTHER" id="PTHR24306:SF0">
    <property type="entry name" value="7-ALPHA-HYDROXYCHOLEST-4-EN-3-ONE 12-ALPHA-HYDROXYLASE"/>
    <property type="match status" value="1"/>
</dbReference>
<evidence type="ECO:0000256" key="1">
    <source>
        <dbReference type="ARBA" id="ARBA00010617"/>
    </source>
</evidence>
<feature type="non-terminal residue" evidence="4">
    <location>
        <position position="69"/>
    </location>
</feature>
<protein>
    <submittedName>
        <fullName evidence="4">CP8B1 hydroxylase</fullName>
    </submittedName>
</protein>
<keyword evidence="3" id="KW-0560">Oxidoreductase</keyword>
<reference evidence="4" key="1">
    <citation type="journal article" date="2021" name="Cell">
        <title>Tracing the genetic footprints of vertebrate landing in non-teleost ray-finned fishes.</title>
        <authorList>
            <person name="Bi X."/>
            <person name="Wang K."/>
            <person name="Yang L."/>
            <person name="Pan H."/>
            <person name="Jiang H."/>
            <person name="Wei Q."/>
            <person name="Fang M."/>
            <person name="Yu H."/>
            <person name="Zhu C."/>
            <person name="Cai Y."/>
            <person name="He Y."/>
            <person name="Gan X."/>
            <person name="Zeng H."/>
            <person name="Yu D."/>
            <person name="Zhu Y."/>
            <person name="Jiang H."/>
            <person name="Qiu Q."/>
            <person name="Yang H."/>
            <person name="Zhang Y.E."/>
            <person name="Wang W."/>
            <person name="Zhu M."/>
            <person name="He S."/>
            <person name="Zhang G."/>
        </authorList>
    </citation>
    <scope>NUCLEOTIDE SEQUENCE</scope>
    <source>
        <strain evidence="4">Pddl_001</strain>
    </source>
</reference>
<evidence type="ECO:0000256" key="2">
    <source>
        <dbReference type="ARBA" id="ARBA00022617"/>
    </source>
</evidence>
<gene>
    <name evidence="4" type="primary">Cyp8b1_3</name>
    <name evidence="4" type="ORF">GTO93_0014398</name>
</gene>
<keyword evidence="3" id="KW-0408">Iron</keyword>
<dbReference type="PROSITE" id="PS00086">
    <property type="entry name" value="CYTOCHROME_P450"/>
    <property type="match status" value="1"/>
</dbReference>
<comment type="caution">
    <text evidence="4">The sequence shown here is derived from an EMBL/GenBank/DDBJ whole genome shotgun (WGS) entry which is preliminary data.</text>
</comment>
<name>A0ABS2Y274_POLSP</name>
<feature type="non-terminal residue" evidence="4">
    <location>
        <position position="1"/>
    </location>
</feature>
<accession>A0ABS2Y274</accession>
<comment type="similarity">
    <text evidence="1 3">Belongs to the cytochrome P450 family.</text>
</comment>
<dbReference type="InterPro" id="IPR036396">
    <property type="entry name" value="Cyt_P450_sf"/>
</dbReference>
<dbReference type="InterPro" id="IPR017972">
    <property type="entry name" value="Cyt_P450_CS"/>
</dbReference>
<keyword evidence="3" id="KW-0503">Monooxygenase</keyword>
<dbReference type="PANTHER" id="PTHR24306">
    <property type="match status" value="1"/>
</dbReference>
<dbReference type="Gene3D" id="1.10.630.10">
    <property type="entry name" value="Cytochrome P450"/>
    <property type="match status" value="1"/>
</dbReference>
<keyword evidence="2 3" id="KW-0349">Heme</keyword>
<evidence type="ECO:0000256" key="3">
    <source>
        <dbReference type="RuleBase" id="RU000461"/>
    </source>
</evidence>